<reference evidence="2 3" key="1">
    <citation type="submission" date="2021-09" db="EMBL/GenBank/DDBJ databases">
        <title>Genomic insights and catalytic innovation underlie evolution of tropane alkaloids biosynthesis.</title>
        <authorList>
            <person name="Wang Y.-J."/>
            <person name="Tian T."/>
            <person name="Huang J.-P."/>
            <person name="Huang S.-X."/>
        </authorList>
    </citation>
    <scope>NUCLEOTIDE SEQUENCE [LARGE SCALE GENOMIC DNA]</scope>
    <source>
        <strain evidence="2">KIB-2018</strain>
        <tissue evidence="2">Leaf</tissue>
    </source>
</reference>
<comment type="caution">
    <text evidence="2">The sequence shown here is derived from an EMBL/GenBank/DDBJ whole genome shotgun (WGS) entry which is preliminary data.</text>
</comment>
<dbReference type="Proteomes" id="UP001159364">
    <property type="component" value="Linkage Group LG05"/>
</dbReference>
<gene>
    <name evidence="2" type="ORF">K2173_014884</name>
</gene>
<keyword evidence="1" id="KW-0472">Membrane</keyword>
<sequence length="89" mass="9609">MSMDIARNFGPKYLLQLYLAGAIGGSVFYLVHHAFMAASSKGQGMWTRDPSRTPGLGNSNISGSAHLGGAAVAAITWKRIRKGRFWVLN</sequence>
<proteinExistence type="predicted"/>
<keyword evidence="3" id="KW-1185">Reference proteome</keyword>
<dbReference type="EMBL" id="JAIWQS010000005">
    <property type="protein sequence ID" value="KAJ8765762.1"/>
    <property type="molecule type" value="Genomic_DNA"/>
</dbReference>
<evidence type="ECO:0008006" key="4">
    <source>
        <dbReference type="Google" id="ProtNLM"/>
    </source>
</evidence>
<name>A0AAV8TFV8_9ROSI</name>
<protein>
    <recommendedName>
        <fullName evidence="4">Peptidase S54 rhomboid domain-containing protein</fullName>
    </recommendedName>
</protein>
<accession>A0AAV8TFV8</accession>
<evidence type="ECO:0000313" key="2">
    <source>
        <dbReference type="EMBL" id="KAJ8765762.1"/>
    </source>
</evidence>
<feature type="transmembrane region" description="Helical" evidence="1">
    <location>
        <begin position="13"/>
        <end position="31"/>
    </location>
</feature>
<evidence type="ECO:0000256" key="1">
    <source>
        <dbReference type="SAM" id="Phobius"/>
    </source>
</evidence>
<keyword evidence="1" id="KW-0812">Transmembrane</keyword>
<organism evidence="2 3">
    <name type="scientific">Erythroxylum novogranatense</name>
    <dbReference type="NCBI Taxonomy" id="1862640"/>
    <lineage>
        <taxon>Eukaryota</taxon>
        <taxon>Viridiplantae</taxon>
        <taxon>Streptophyta</taxon>
        <taxon>Embryophyta</taxon>
        <taxon>Tracheophyta</taxon>
        <taxon>Spermatophyta</taxon>
        <taxon>Magnoliopsida</taxon>
        <taxon>eudicotyledons</taxon>
        <taxon>Gunneridae</taxon>
        <taxon>Pentapetalae</taxon>
        <taxon>rosids</taxon>
        <taxon>fabids</taxon>
        <taxon>Malpighiales</taxon>
        <taxon>Erythroxylaceae</taxon>
        <taxon>Erythroxylum</taxon>
    </lineage>
</organism>
<evidence type="ECO:0000313" key="3">
    <source>
        <dbReference type="Proteomes" id="UP001159364"/>
    </source>
</evidence>
<dbReference type="AlphaFoldDB" id="A0AAV8TFV8"/>
<keyword evidence="1" id="KW-1133">Transmembrane helix</keyword>